<dbReference type="InterPro" id="IPR012340">
    <property type="entry name" value="NA-bd_OB-fold"/>
</dbReference>
<evidence type="ECO:0000256" key="2">
    <source>
        <dbReference type="ARBA" id="ARBA00022475"/>
    </source>
</evidence>
<evidence type="ECO:0000256" key="5">
    <source>
        <dbReference type="ARBA" id="ARBA00022967"/>
    </source>
</evidence>
<keyword evidence="5" id="KW-1278">Translocase</keyword>
<dbReference type="RefSeq" id="WP_264141695.1">
    <property type="nucleotide sequence ID" value="NZ_JAOYEY010000023.1"/>
</dbReference>
<keyword evidence="9" id="KW-1185">Reference proteome</keyword>
<evidence type="ECO:0000256" key="1">
    <source>
        <dbReference type="ARBA" id="ARBA00022448"/>
    </source>
</evidence>
<keyword evidence="1" id="KW-0813">Transport</keyword>
<dbReference type="PROSITE" id="PS50893">
    <property type="entry name" value="ABC_TRANSPORTER_2"/>
    <property type="match status" value="1"/>
</dbReference>
<comment type="caution">
    <text evidence="8">The sequence shown here is derived from an EMBL/GenBank/DDBJ whole genome shotgun (WGS) entry which is preliminary data.</text>
</comment>
<dbReference type="SUPFAM" id="SSF52540">
    <property type="entry name" value="P-loop containing nucleoside triphosphate hydrolases"/>
    <property type="match status" value="1"/>
</dbReference>
<evidence type="ECO:0000313" key="9">
    <source>
        <dbReference type="Proteomes" id="UP001526147"/>
    </source>
</evidence>
<sequence>MTTQIKNVEKIFGSFRALQQINLDINEGEFVAILGPSGCGKTTLLRLLAGFDSPTSGEVVMKNQVVADEMSFLPPEKRNIGMVFQSFALWPHMNVRDHIRFPLKHHQFLSEDLKKGMDFRVDEVLKMVDMYHLGERMPSELSGGQKQRVALARAIAPKPALLLMDEPLSSLDAELRMSMRKEIQQLHHLTGASIVYVTHDQSEALAMADKIVVMNKGIIEQVGTPKEIYSSPTSPFVASFVGKANLIQGKWEGTEFYPFHQHAIKWDGTSVTSELRGENIFPARPEQLKISFREGGLKGVITNVQYQGKEIHYTVTIEDEQWVIHQDLDAMFSIGEEVYIHLKESQTRAVKKQLHFV</sequence>
<evidence type="ECO:0000256" key="4">
    <source>
        <dbReference type="ARBA" id="ARBA00022840"/>
    </source>
</evidence>
<dbReference type="InterPro" id="IPR003439">
    <property type="entry name" value="ABC_transporter-like_ATP-bd"/>
</dbReference>
<gene>
    <name evidence="8" type="ORF">OIH86_03890</name>
</gene>
<feature type="domain" description="ABC transporter" evidence="7">
    <location>
        <begin position="3"/>
        <end position="241"/>
    </location>
</feature>
<dbReference type="EMBL" id="JAOYEY010000023">
    <property type="protein sequence ID" value="MCV9884783.1"/>
    <property type="molecule type" value="Genomic_DNA"/>
</dbReference>
<proteinExistence type="predicted"/>
<dbReference type="InterPro" id="IPR013611">
    <property type="entry name" value="Transp-assoc_OB_typ2"/>
</dbReference>
<evidence type="ECO:0000259" key="7">
    <source>
        <dbReference type="PROSITE" id="PS50893"/>
    </source>
</evidence>
<keyword evidence="3" id="KW-0547">Nucleotide-binding</keyword>
<dbReference type="SUPFAM" id="SSF50331">
    <property type="entry name" value="MOP-like"/>
    <property type="match status" value="1"/>
</dbReference>
<dbReference type="Pfam" id="PF08402">
    <property type="entry name" value="TOBE_2"/>
    <property type="match status" value="1"/>
</dbReference>
<keyword evidence="2" id="KW-1003">Cell membrane</keyword>
<reference evidence="8 9" key="1">
    <citation type="submission" date="2022-10" db="EMBL/GenBank/DDBJ databases">
        <title>Draft genome assembly of moderately radiation resistant bacterium Metabacillus halosaccharovorans.</title>
        <authorList>
            <person name="Pal S."/>
            <person name="Gopinathan A."/>
        </authorList>
    </citation>
    <scope>NUCLEOTIDE SEQUENCE [LARGE SCALE GENOMIC DNA]</scope>
    <source>
        <strain evidence="8 9">VITHBRA001</strain>
    </source>
</reference>
<dbReference type="InterPro" id="IPR008995">
    <property type="entry name" value="Mo/tungstate-bd_C_term_dom"/>
</dbReference>
<dbReference type="Gene3D" id="3.40.50.300">
    <property type="entry name" value="P-loop containing nucleotide triphosphate hydrolases"/>
    <property type="match status" value="1"/>
</dbReference>
<dbReference type="InterPro" id="IPR003593">
    <property type="entry name" value="AAA+_ATPase"/>
</dbReference>
<dbReference type="InterPro" id="IPR017871">
    <property type="entry name" value="ABC_transporter-like_CS"/>
</dbReference>
<dbReference type="GO" id="GO:0005524">
    <property type="term" value="F:ATP binding"/>
    <property type="evidence" value="ECO:0007669"/>
    <property type="project" value="UniProtKB-KW"/>
</dbReference>
<dbReference type="Gene3D" id="2.40.50.100">
    <property type="match status" value="1"/>
</dbReference>
<evidence type="ECO:0000256" key="3">
    <source>
        <dbReference type="ARBA" id="ARBA00022741"/>
    </source>
</evidence>
<dbReference type="PANTHER" id="PTHR43875">
    <property type="entry name" value="MALTODEXTRIN IMPORT ATP-BINDING PROTEIN MSMX"/>
    <property type="match status" value="1"/>
</dbReference>
<dbReference type="SMART" id="SM00382">
    <property type="entry name" value="AAA"/>
    <property type="match status" value="1"/>
</dbReference>
<protein>
    <submittedName>
        <fullName evidence="8">ABC transporter ATP-binding protein</fullName>
    </submittedName>
</protein>
<dbReference type="Pfam" id="PF00005">
    <property type="entry name" value="ABC_tran"/>
    <property type="match status" value="1"/>
</dbReference>
<dbReference type="PANTHER" id="PTHR43875:SF15">
    <property type="entry name" value="TREHALOSE IMPORT ATP-BINDING PROTEIN SUGC"/>
    <property type="match status" value="1"/>
</dbReference>
<keyword evidence="6" id="KW-0472">Membrane</keyword>
<evidence type="ECO:0000313" key="8">
    <source>
        <dbReference type="EMBL" id="MCV9884783.1"/>
    </source>
</evidence>
<evidence type="ECO:0000256" key="6">
    <source>
        <dbReference type="ARBA" id="ARBA00023136"/>
    </source>
</evidence>
<name>A0ABT3DD75_9BACI</name>
<dbReference type="Proteomes" id="UP001526147">
    <property type="component" value="Unassembled WGS sequence"/>
</dbReference>
<dbReference type="Gene3D" id="2.40.50.140">
    <property type="entry name" value="Nucleic acid-binding proteins"/>
    <property type="match status" value="1"/>
</dbReference>
<dbReference type="InterPro" id="IPR027417">
    <property type="entry name" value="P-loop_NTPase"/>
</dbReference>
<dbReference type="InterPro" id="IPR047641">
    <property type="entry name" value="ABC_transpr_MalK/UgpC-like"/>
</dbReference>
<accession>A0ABT3DD75</accession>
<dbReference type="PROSITE" id="PS00211">
    <property type="entry name" value="ABC_TRANSPORTER_1"/>
    <property type="match status" value="1"/>
</dbReference>
<organism evidence="8 9">
    <name type="scientific">Metabacillus halosaccharovorans</name>
    <dbReference type="NCBI Taxonomy" id="930124"/>
    <lineage>
        <taxon>Bacteria</taxon>
        <taxon>Bacillati</taxon>
        <taxon>Bacillota</taxon>
        <taxon>Bacilli</taxon>
        <taxon>Bacillales</taxon>
        <taxon>Bacillaceae</taxon>
        <taxon>Metabacillus</taxon>
    </lineage>
</organism>
<keyword evidence="4 8" id="KW-0067">ATP-binding</keyword>